<gene>
    <name evidence="1" type="ORF">SORBI_3006G201450</name>
</gene>
<protein>
    <submittedName>
        <fullName evidence="1">Uncharacterized protein</fullName>
    </submittedName>
</protein>
<keyword evidence="2" id="KW-1185">Reference proteome</keyword>
<reference evidence="1 2" key="1">
    <citation type="journal article" date="2009" name="Nature">
        <title>The Sorghum bicolor genome and the diversification of grasses.</title>
        <authorList>
            <person name="Paterson A.H."/>
            <person name="Bowers J.E."/>
            <person name="Bruggmann R."/>
            <person name="Dubchak I."/>
            <person name="Grimwood J."/>
            <person name="Gundlach H."/>
            <person name="Haberer G."/>
            <person name="Hellsten U."/>
            <person name="Mitros T."/>
            <person name="Poliakov A."/>
            <person name="Schmutz J."/>
            <person name="Spannagl M."/>
            <person name="Tang H."/>
            <person name="Wang X."/>
            <person name="Wicker T."/>
            <person name="Bharti A.K."/>
            <person name="Chapman J."/>
            <person name="Feltus F.A."/>
            <person name="Gowik U."/>
            <person name="Grigoriev I.V."/>
            <person name="Lyons E."/>
            <person name="Maher C.A."/>
            <person name="Martis M."/>
            <person name="Narechania A."/>
            <person name="Otillar R.P."/>
            <person name="Penning B.W."/>
            <person name="Salamov A.A."/>
            <person name="Wang Y."/>
            <person name="Zhang L."/>
            <person name="Carpita N.C."/>
            <person name="Freeling M."/>
            <person name="Gingle A.R."/>
            <person name="Hash C.T."/>
            <person name="Keller B."/>
            <person name="Klein P."/>
            <person name="Kresovich S."/>
            <person name="McCann M.C."/>
            <person name="Ming R."/>
            <person name="Peterson D.G."/>
            <person name="Mehboob-ur-Rahman"/>
            <person name="Ware D."/>
            <person name="Westhoff P."/>
            <person name="Mayer K.F."/>
            <person name="Messing J."/>
            <person name="Rokhsar D.S."/>
        </authorList>
    </citation>
    <scope>NUCLEOTIDE SEQUENCE [LARGE SCALE GENOMIC DNA]</scope>
    <source>
        <strain evidence="2">cv. BTx623</strain>
    </source>
</reference>
<proteinExistence type="predicted"/>
<dbReference type="InParanoid" id="A0A1Z5REW5"/>
<sequence>MSGERVERQLPRTRPIRPREIFLKAMRLRWMEGGGNQQANGFDSLKWAERHRKYLLWKALEKNSEEGGELNKAHVLLLLRVLLLSLRGFYPLEGWKWCYPCAISLMMGNGRWTV</sequence>
<evidence type="ECO:0000313" key="2">
    <source>
        <dbReference type="Proteomes" id="UP000000768"/>
    </source>
</evidence>
<dbReference type="Gramene" id="OQU82247">
    <property type="protein sequence ID" value="OQU82247"/>
    <property type="gene ID" value="SORBI_3006G201450"/>
</dbReference>
<accession>A0A1Z5REW5</accession>
<dbReference type="EMBL" id="CM000765">
    <property type="protein sequence ID" value="OQU82247.1"/>
    <property type="molecule type" value="Genomic_DNA"/>
</dbReference>
<evidence type="ECO:0000313" key="1">
    <source>
        <dbReference type="EMBL" id="OQU82247.1"/>
    </source>
</evidence>
<dbReference type="Proteomes" id="UP000000768">
    <property type="component" value="Chromosome 6"/>
</dbReference>
<name>A0A1Z5REW5_SORBI</name>
<reference evidence="2" key="2">
    <citation type="journal article" date="2018" name="Plant J.">
        <title>The Sorghum bicolor reference genome: improved assembly, gene annotations, a transcriptome atlas, and signatures of genome organization.</title>
        <authorList>
            <person name="McCormick R.F."/>
            <person name="Truong S.K."/>
            <person name="Sreedasyam A."/>
            <person name="Jenkins J."/>
            <person name="Shu S."/>
            <person name="Sims D."/>
            <person name="Kennedy M."/>
            <person name="Amirebrahimi M."/>
            <person name="Weers B.D."/>
            <person name="McKinley B."/>
            <person name="Mattison A."/>
            <person name="Morishige D.T."/>
            <person name="Grimwood J."/>
            <person name="Schmutz J."/>
            <person name="Mullet J.E."/>
        </authorList>
    </citation>
    <scope>NUCLEOTIDE SEQUENCE [LARGE SCALE GENOMIC DNA]</scope>
    <source>
        <strain evidence="2">cv. BTx623</strain>
    </source>
</reference>
<dbReference type="AlphaFoldDB" id="A0A1Z5REW5"/>
<organism evidence="1 2">
    <name type="scientific">Sorghum bicolor</name>
    <name type="common">Sorghum</name>
    <name type="synonym">Sorghum vulgare</name>
    <dbReference type="NCBI Taxonomy" id="4558"/>
    <lineage>
        <taxon>Eukaryota</taxon>
        <taxon>Viridiplantae</taxon>
        <taxon>Streptophyta</taxon>
        <taxon>Embryophyta</taxon>
        <taxon>Tracheophyta</taxon>
        <taxon>Spermatophyta</taxon>
        <taxon>Magnoliopsida</taxon>
        <taxon>Liliopsida</taxon>
        <taxon>Poales</taxon>
        <taxon>Poaceae</taxon>
        <taxon>PACMAD clade</taxon>
        <taxon>Panicoideae</taxon>
        <taxon>Andropogonodae</taxon>
        <taxon>Andropogoneae</taxon>
        <taxon>Sorghinae</taxon>
        <taxon>Sorghum</taxon>
    </lineage>
</organism>